<dbReference type="AlphaFoldDB" id="A0A0G1EK53"/>
<dbReference type="InterPro" id="IPR003593">
    <property type="entry name" value="AAA+_ATPase"/>
</dbReference>
<reference evidence="2 3" key="1">
    <citation type="journal article" date="2015" name="Nature">
        <title>rRNA introns, odd ribosomes, and small enigmatic genomes across a large radiation of phyla.</title>
        <authorList>
            <person name="Brown C.T."/>
            <person name="Hug L.A."/>
            <person name="Thomas B.C."/>
            <person name="Sharon I."/>
            <person name="Castelle C.J."/>
            <person name="Singh A."/>
            <person name="Wilkins M.J."/>
            <person name="Williams K.H."/>
            <person name="Banfield J.F."/>
        </authorList>
    </citation>
    <scope>NUCLEOTIDE SEQUENCE [LARGE SCALE GENOMIC DNA]</scope>
</reference>
<dbReference type="InterPro" id="IPR018647">
    <property type="entry name" value="SLFN_3-like_DNA/RNA_helicase"/>
</dbReference>
<evidence type="ECO:0000259" key="1">
    <source>
        <dbReference type="SMART" id="SM00382"/>
    </source>
</evidence>
<dbReference type="Pfam" id="PF09848">
    <property type="entry name" value="SLFN-g3_helicase"/>
    <property type="match status" value="1"/>
</dbReference>
<dbReference type="Proteomes" id="UP000034543">
    <property type="component" value="Unassembled WGS sequence"/>
</dbReference>
<comment type="caution">
    <text evidence="2">The sequence shown here is derived from an EMBL/GenBank/DDBJ whole genome shotgun (WGS) entry which is preliminary data.</text>
</comment>
<proteinExistence type="predicted"/>
<evidence type="ECO:0000313" key="2">
    <source>
        <dbReference type="EMBL" id="KKS83421.1"/>
    </source>
</evidence>
<gene>
    <name evidence="2" type="ORF">UV59_C0040G0018</name>
</gene>
<evidence type="ECO:0000313" key="3">
    <source>
        <dbReference type="Proteomes" id="UP000034543"/>
    </source>
</evidence>
<dbReference type="SUPFAM" id="SSF52540">
    <property type="entry name" value="P-loop containing nucleoside triphosphate hydrolases"/>
    <property type="match status" value="1"/>
</dbReference>
<protein>
    <recommendedName>
        <fullName evidence="1">AAA+ ATPase domain-containing protein</fullName>
    </recommendedName>
</protein>
<feature type="domain" description="AAA+ ATPase" evidence="1">
    <location>
        <begin position="250"/>
        <end position="386"/>
    </location>
</feature>
<dbReference type="InterPro" id="IPR027417">
    <property type="entry name" value="P-loop_NTPase"/>
</dbReference>
<accession>A0A0G1EK53</accession>
<dbReference type="PATRIC" id="fig|1618436.3.peg.1456"/>
<sequence length="606" mass="69504">MILYEGTAKAYSDAVETNQIISKLEEAFKEKLGRKLPPNEIGAYTNSLSFMERVVRGLIEYVIPLTSNRIDFIITGHDEAGNKNFIIVELKQWQKADPTESEDIVGTFLNGCIRETTHPSYQANSYKMFLSDFNENISSGNLVAHACAYLHNYEKNNPEPLIEQPYTNIVEQTPIFFRDDQEKLEKFLAKYVRLGKGKEIIYEIEAGKIKPSKNLIDHVSKLLNGNKEFILLDEQKVAFEKARTIAKNKNKAILIIKGGPGTGKSVISVNLLGALLKEELNVIFVAPNASFRETLVKELVKEHAAVRVKNLFKGSSSFLEIDPNTFDTLIVDEAHRLKDKRAFMYQGENQVEDIIRAAKTCIFFIDDEQSIRPEDIGSVKEIKRLAKEYHAEVTEVELVAQFRCAGAEGYINWLDDVWQLKETANYDGWERKDFEFKIFDDPNSLRKEIKSKNEDNYKARVLAGYAWKWTAADAGNQDAQVDDVEIPEFDFKMPWNSRKVGTTWAIDNNGINQVGCIHTSQGLEFDYVGVLVGKDISFDKENLKYLTDYEAYKDNQGKQGLKEKPDELNLFVRRIYKILMSRAQRGCYVYFYDKNVENYFRTRLAK</sequence>
<dbReference type="STRING" id="1618436.UV59_C0040G0018"/>
<dbReference type="Gene3D" id="3.40.50.300">
    <property type="entry name" value="P-loop containing nucleotide triphosphate hydrolases"/>
    <property type="match status" value="1"/>
</dbReference>
<dbReference type="EMBL" id="LCFB01000040">
    <property type="protein sequence ID" value="KKS83421.1"/>
    <property type="molecule type" value="Genomic_DNA"/>
</dbReference>
<dbReference type="SMART" id="SM00382">
    <property type="entry name" value="AAA"/>
    <property type="match status" value="1"/>
</dbReference>
<organism evidence="2 3">
    <name type="scientific">Candidatus Gottesmanbacteria bacterium GW2011_GWA1_43_11</name>
    <dbReference type="NCBI Taxonomy" id="1618436"/>
    <lineage>
        <taxon>Bacteria</taxon>
        <taxon>Candidatus Gottesmaniibacteriota</taxon>
    </lineage>
</organism>
<name>A0A0G1EK53_9BACT</name>